<evidence type="ECO:0000313" key="1">
    <source>
        <dbReference type="EMBL" id="JAH02552.1"/>
    </source>
</evidence>
<name>A0A0E9PE39_ANGAN</name>
<proteinExistence type="predicted"/>
<dbReference type="AlphaFoldDB" id="A0A0E9PE39"/>
<reference evidence="1" key="2">
    <citation type="journal article" date="2015" name="Fish Shellfish Immunol.">
        <title>Early steps in the European eel (Anguilla anguilla)-Vibrio vulnificus interaction in the gills: Role of the RtxA13 toxin.</title>
        <authorList>
            <person name="Callol A."/>
            <person name="Pajuelo D."/>
            <person name="Ebbesson L."/>
            <person name="Teles M."/>
            <person name="MacKenzie S."/>
            <person name="Amaro C."/>
        </authorList>
    </citation>
    <scope>NUCLEOTIDE SEQUENCE</scope>
</reference>
<sequence length="63" mass="7246">MGSGSTSLSEVLVTEHWNPTSKFTPSNSEHFFQTNDMHVSFMKTIPRPPVRSRLALWDIQLDR</sequence>
<protein>
    <submittedName>
        <fullName evidence="1">Uncharacterized protein</fullName>
    </submittedName>
</protein>
<dbReference type="EMBL" id="GBXM01106025">
    <property type="protein sequence ID" value="JAH02552.1"/>
    <property type="molecule type" value="Transcribed_RNA"/>
</dbReference>
<organism evidence="1">
    <name type="scientific">Anguilla anguilla</name>
    <name type="common">European freshwater eel</name>
    <name type="synonym">Muraena anguilla</name>
    <dbReference type="NCBI Taxonomy" id="7936"/>
    <lineage>
        <taxon>Eukaryota</taxon>
        <taxon>Metazoa</taxon>
        <taxon>Chordata</taxon>
        <taxon>Craniata</taxon>
        <taxon>Vertebrata</taxon>
        <taxon>Euteleostomi</taxon>
        <taxon>Actinopterygii</taxon>
        <taxon>Neopterygii</taxon>
        <taxon>Teleostei</taxon>
        <taxon>Anguilliformes</taxon>
        <taxon>Anguillidae</taxon>
        <taxon>Anguilla</taxon>
    </lineage>
</organism>
<accession>A0A0E9PE39</accession>
<reference evidence="1" key="1">
    <citation type="submission" date="2014-11" db="EMBL/GenBank/DDBJ databases">
        <authorList>
            <person name="Amaro Gonzalez C."/>
        </authorList>
    </citation>
    <scope>NUCLEOTIDE SEQUENCE</scope>
</reference>